<dbReference type="EC" id="2.6.1.-" evidence="6"/>
<dbReference type="PANTHER" id="PTHR43807">
    <property type="entry name" value="FI04487P"/>
    <property type="match status" value="1"/>
</dbReference>
<evidence type="ECO:0000256" key="6">
    <source>
        <dbReference type="RuleBase" id="RU000481"/>
    </source>
</evidence>
<dbReference type="GO" id="GO:0030170">
    <property type="term" value="F:pyridoxal phosphate binding"/>
    <property type="evidence" value="ECO:0007669"/>
    <property type="project" value="InterPro"/>
</dbReference>
<dbReference type="InterPro" id="IPR004838">
    <property type="entry name" value="NHTrfase_class1_PyrdxlP-BS"/>
</dbReference>
<dbReference type="STRING" id="861450.HMPREF0080_00036"/>
<dbReference type="Gene3D" id="3.40.640.10">
    <property type="entry name" value="Type I PLP-dependent aspartate aminotransferase-like (Major domain)"/>
    <property type="match status" value="1"/>
</dbReference>
<dbReference type="GO" id="GO:0016212">
    <property type="term" value="F:kynurenine-oxoglutarate transaminase activity"/>
    <property type="evidence" value="ECO:0007669"/>
    <property type="project" value="TreeGrafter"/>
</dbReference>
<dbReference type="eggNOG" id="COG0436">
    <property type="taxonomic scope" value="Bacteria"/>
</dbReference>
<dbReference type="OrthoDB" id="9802872at2"/>
<reference evidence="8 9" key="1">
    <citation type="submission" date="2011-08" db="EMBL/GenBank/DDBJ databases">
        <authorList>
            <person name="Weinstock G."/>
            <person name="Sodergren E."/>
            <person name="Clifton S."/>
            <person name="Fulton L."/>
            <person name="Fulton B."/>
            <person name="Courtney L."/>
            <person name="Fronick C."/>
            <person name="Harrison M."/>
            <person name="Strong C."/>
            <person name="Farmer C."/>
            <person name="Delahaunty K."/>
            <person name="Markovic C."/>
            <person name="Hall O."/>
            <person name="Minx P."/>
            <person name="Tomlinson C."/>
            <person name="Mitreva M."/>
            <person name="Hou S."/>
            <person name="Chen J."/>
            <person name="Wollam A."/>
            <person name="Pepin K.H."/>
            <person name="Johnson M."/>
            <person name="Bhonagiri V."/>
            <person name="Zhang X."/>
            <person name="Suruliraj S."/>
            <person name="Warren W."/>
            <person name="Chinwalla A."/>
            <person name="Mardis E.R."/>
            <person name="Wilson R.K."/>
        </authorList>
    </citation>
    <scope>NUCLEOTIDE SEQUENCE [LARGE SCALE GENOMIC DNA]</scope>
    <source>
        <strain evidence="8 9">F0357</strain>
    </source>
</reference>
<proteinExistence type="inferred from homology"/>
<dbReference type="InterPro" id="IPR004839">
    <property type="entry name" value="Aminotransferase_I/II_large"/>
</dbReference>
<comment type="caution">
    <text evidence="8">The sequence shown here is derived from an EMBL/GenBank/DDBJ whole genome shotgun (WGS) entry which is preliminary data.</text>
</comment>
<sequence>MPEVSKRMQFFTDSPIARMSVLSDKYGAINLSAGFPEFSPPAPILNSLKDIVDKGPHQYSLDAGSESFRQALADYRFTFTGHKPDAEHEIIATCGGTEALIAAIMTIVDRGDKIVIFSPYYDAYSTDVFLAGGEPIFVPLLGGNFTFDIDELEAAFKQRPKAILICNPSNPCGKVFTQEELEIIAYFVRKYNTFAIVDEVYSHIIYKPHTYTYFCELPGMYERTVCIGSLSKTYSITGWRVGYIIGSPVIVEEIKKIHAYLTISAPSPLQEAAVTGLDFNQAYYDSLIEMYTKKRDIFMNGLDELNITHNIPCGAFYILLDISEYGYEKDTEFCETLVKKVGVGAVPGSVFFAEDVQNYIRLHFAVDDKTLYKALDRLASMKEKMARF</sequence>
<dbReference type="PROSITE" id="PS00105">
    <property type="entry name" value="AA_TRANSFER_CLASS_1"/>
    <property type="match status" value="1"/>
</dbReference>
<dbReference type="AlphaFoldDB" id="G9YEH8"/>
<evidence type="ECO:0000256" key="2">
    <source>
        <dbReference type="ARBA" id="ARBA00007441"/>
    </source>
</evidence>
<protein>
    <recommendedName>
        <fullName evidence="6">Aminotransferase</fullName>
        <ecNumber evidence="6">2.6.1.-</ecNumber>
    </recommendedName>
</protein>
<keyword evidence="3 6" id="KW-0032">Aminotransferase</keyword>
<evidence type="ECO:0000256" key="5">
    <source>
        <dbReference type="ARBA" id="ARBA00022898"/>
    </source>
</evidence>
<dbReference type="Gene3D" id="3.90.1150.10">
    <property type="entry name" value="Aspartate Aminotransferase, domain 1"/>
    <property type="match status" value="1"/>
</dbReference>
<dbReference type="InterPro" id="IPR015424">
    <property type="entry name" value="PyrdxlP-dep_Trfase"/>
</dbReference>
<organism evidence="8 9">
    <name type="scientific">Anaeroglobus geminatus F0357</name>
    <dbReference type="NCBI Taxonomy" id="861450"/>
    <lineage>
        <taxon>Bacteria</taxon>
        <taxon>Bacillati</taxon>
        <taxon>Bacillota</taxon>
        <taxon>Negativicutes</taxon>
        <taxon>Veillonellales</taxon>
        <taxon>Veillonellaceae</taxon>
        <taxon>Anaeroglobus</taxon>
    </lineage>
</organism>
<dbReference type="FunFam" id="3.40.640.10:FF:000033">
    <property type="entry name" value="Aspartate aminotransferase"/>
    <property type="match status" value="1"/>
</dbReference>
<dbReference type="PRINTS" id="PR00753">
    <property type="entry name" value="ACCSYNTHASE"/>
</dbReference>
<name>G9YEH8_9FIRM</name>
<gene>
    <name evidence="8" type="ORF">HMPREF0080_00036</name>
</gene>
<keyword evidence="9" id="KW-1185">Reference proteome</keyword>
<dbReference type="SUPFAM" id="SSF53383">
    <property type="entry name" value="PLP-dependent transferases"/>
    <property type="match status" value="1"/>
</dbReference>
<feature type="domain" description="Aminotransferase class I/classII large" evidence="7">
    <location>
        <begin position="29"/>
        <end position="378"/>
    </location>
</feature>
<dbReference type="PANTHER" id="PTHR43807:SF20">
    <property type="entry name" value="FI04487P"/>
    <property type="match status" value="1"/>
</dbReference>
<evidence type="ECO:0000313" key="9">
    <source>
        <dbReference type="Proteomes" id="UP000005481"/>
    </source>
</evidence>
<accession>G9YEH8</accession>
<comment type="cofactor">
    <cofactor evidence="1 6">
        <name>pyridoxal 5'-phosphate</name>
        <dbReference type="ChEBI" id="CHEBI:597326"/>
    </cofactor>
</comment>
<dbReference type="Pfam" id="PF00155">
    <property type="entry name" value="Aminotran_1_2"/>
    <property type="match status" value="1"/>
</dbReference>
<dbReference type="InterPro" id="IPR015421">
    <property type="entry name" value="PyrdxlP-dep_Trfase_major"/>
</dbReference>
<dbReference type="EMBL" id="AGCJ01000001">
    <property type="protein sequence ID" value="EHM44072.1"/>
    <property type="molecule type" value="Genomic_DNA"/>
</dbReference>
<evidence type="ECO:0000256" key="1">
    <source>
        <dbReference type="ARBA" id="ARBA00001933"/>
    </source>
</evidence>
<keyword evidence="4 6" id="KW-0808">Transferase</keyword>
<dbReference type="HOGENOM" id="CLU_017584_4_0_9"/>
<evidence type="ECO:0000313" key="8">
    <source>
        <dbReference type="EMBL" id="EHM44072.1"/>
    </source>
</evidence>
<dbReference type="InterPro" id="IPR051326">
    <property type="entry name" value="Kynurenine-oxoglutarate_AT"/>
</dbReference>
<dbReference type="InterPro" id="IPR015422">
    <property type="entry name" value="PyrdxlP-dep_Trfase_small"/>
</dbReference>
<evidence type="ECO:0000256" key="3">
    <source>
        <dbReference type="ARBA" id="ARBA00022576"/>
    </source>
</evidence>
<dbReference type="CDD" id="cd00609">
    <property type="entry name" value="AAT_like"/>
    <property type="match status" value="1"/>
</dbReference>
<dbReference type="PATRIC" id="fig|861450.3.peg.36"/>
<dbReference type="GO" id="GO:0005737">
    <property type="term" value="C:cytoplasm"/>
    <property type="evidence" value="ECO:0007669"/>
    <property type="project" value="TreeGrafter"/>
</dbReference>
<comment type="similarity">
    <text evidence="2 6">Belongs to the class-I pyridoxal-phosphate-dependent aminotransferase family.</text>
</comment>
<evidence type="ECO:0000256" key="4">
    <source>
        <dbReference type="ARBA" id="ARBA00022679"/>
    </source>
</evidence>
<evidence type="ECO:0000259" key="7">
    <source>
        <dbReference type="Pfam" id="PF00155"/>
    </source>
</evidence>
<dbReference type="RefSeq" id="WP_006789014.1">
    <property type="nucleotide sequence ID" value="NZ_JH417560.1"/>
</dbReference>
<keyword evidence="5" id="KW-0663">Pyridoxal phosphate</keyword>
<dbReference type="Proteomes" id="UP000005481">
    <property type="component" value="Unassembled WGS sequence"/>
</dbReference>